<dbReference type="PROSITE" id="PS50893">
    <property type="entry name" value="ABC_TRANSPORTER_2"/>
    <property type="match status" value="1"/>
</dbReference>
<dbReference type="PANTHER" id="PTHR42798">
    <property type="entry name" value="LIPOPROTEIN-RELEASING SYSTEM ATP-BINDING PROTEIN LOLD"/>
    <property type="match status" value="1"/>
</dbReference>
<gene>
    <name evidence="3" type="ORF">LCGC14_0501440</name>
</gene>
<dbReference type="GO" id="GO:0005524">
    <property type="term" value="F:ATP binding"/>
    <property type="evidence" value="ECO:0007669"/>
    <property type="project" value="InterPro"/>
</dbReference>
<dbReference type="InterPro" id="IPR017871">
    <property type="entry name" value="ABC_transporter-like_CS"/>
</dbReference>
<dbReference type="InterPro" id="IPR027417">
    <property type="entry name" value="P-loop_NTPase"/>
</dbReference>
<proteinExistence type="inferred from homology"/>
<feature type="domain" description="ABC transporter" evidence="2">
    <location>
        <begin position="15"/>
        <end position="180"/>
    </location>
</feature>
<dbReference type="InterPro" id="IPR003439">
    <property type="entry name" value="ABC_transporter-like_ATP-bd"/>
</dbReference>
<name>A0A0F9VCF9_9ZZZZ</name>
<dbReference type="SUPFAM" id="SSF52540">
    <property type="entry name" value="P-loop containing nucleoside triphosphate hydrolases"/>
    <property type="match status" value="1"/>
</dbReference>
<evidence type="ECO:0000259" key="2">
    <source>
        <dbReference type="PROSITE" id="PS50893"/>
    </source>
</evidence>
<evidence type="ECO:0000256" key="1">
    <source>
        <dbReference type="ARBA" id="ARBA00005417"/>
    </source>
</evidence>
<reference evidence="3" key="1">
    <citation type="journal article" date="2015" name="Nature">
        <title>Complex archaea that bridge the gap between prokaryotes and eukaryotes.</title>
        <authorList>
            <person name="Spang A."/>
            <person name="Saw J.H."/>
            <person name="Jorgensen S.L."/>
            <person name="Zaremba-Niedzwiedzka K."/>
            <person name="Martijn J."/>
            <person name="Lind A.E."/>
            <person name="van Eijk R."/>
            <person name="Schleper C."/>
            <person name="Guy L."/>
            <person name="Ettema T.J."/>
        </authorList>
    </citation>
    <scope>NUCLEOTIDE SEQUENCE</scope>
</reference>
<comment type="caution">
    <text evidence="3">The sequence shown here is derived from an EMBL/GenBank/DDBJ whole genome shotgun (WGS) entry which is preliminary data.</text>
</comment>
<comment type="similarity">
    <text evidence="1">Belongs to the ABC transporter superfamily.</text>
</comment>
<dbReference type="Gene3D" id="3.40.50.300">
    <property type="entry name" value="P-loop containing nucleotide triphosphate hydrolases"/>
    <property type="match status" value="1"/>
</dbReference>
<evidence type="ECO:0000313" key="3">
    <source>
        <dbReference type="EMBL" id="KKN63483.1"/>
    </source>
</evidence>
<dbReference type="EMBL" id="LAZR01000588">
    <property type="protein sequence ID" value="KKN63483.1"/>
    <property type="molecule type" value="Genomic_DNA"/>
</dbReference>
<sequence length="180" mass="19666">MKTIINSEHNKNTVISCHNIKKTYGKSDARVFALRNIDLDVFENELLMLVGPSGCGKTTFVSIISAMLKADSGECLVLGKELNKLSTEEKNYFRSYSIGFVFQSFNLLPALTALENVAVPLLIQGVKRTTAIKEAKTMLNTVGLGSRIHALSGELSGGEKQRVAIARALIHKPKFGLPPF</sequence>
<dbReference type="GO" id="GO:0016887">
    <property type="term" value="F:ATP hydrolysis activity"/>
    <property type="evidence" value="ECO:0007669"/>
    <property type="project" value="InterPro"/>
</dbReference>
<dbReference type="PANTHER" id="PTHR42798:SF7">
    <property type="entry name" value="ALPHA-D-RIBOSE 1-METHYLPHOSPHONATE 5-TRIPHOSPHATE SYNTHASE SUBUNIT PHNL"/>
    <property type="match status" value="1"/>
</dbReference>
<dbReference type="Pfam" id="PF00005">
    <property type="entry name" value="ABC_tran"/>
    <property type="match status" value="1"/>
</dbReference>
<organism evidence="3">
    <name type="scientific">marine sediment metagenome</name>
    <dbReference type="NCBI Taxonomy" id="412755"/>
    <lineage>
        <taxon>unclassified sequences</taxon>
        <taxon>metagenomes</taxon>
        <taxon>ecological metagenomes</taxon>
    </lineage>
</organism>
<protein>
    <recommendedName>
        <fullName evidence="2">ABC transporter domain-containing protein</fullName>
    </recommendedName>
</protein>
<dbReference type="AlphaFoldDB" id="A0A0F9VCF9"/>
<dbReference type="PROSITE" id="PS00211">
    <property type="entry name" value="ABC_TRANSPORTER_1"/>
    <property type="match status" value="1"/>
</dbReference>
<accession>A0A0F9VCF9</accession>